<evidence type="ECO:0000313" key="3">
    <source>
        <dbReference type="Proteomes" id="UP000887013"/>
    </source>
</evidence>
<organism evidence="2 3">
    <name type="scientific">Nephila pilipes</name>
    <name type="common">Giant wood spider</name>
    <name type="synonym">Nephila maculata</name>
    <dbReference type="NCBI Taxonomy" id="299642"/>
    <lineage>
        <taxon>Eukaryota</taxon>
        <taxon>Metazoa</taxon>
        <taxon>Ecdysozoa</taxon>
        <taxon>Arthropoda</taxon>
        <taxon>Chelicerata</taxon>
        <taxon>Arachnida</taxon>
        <taxon>Araneae</taxon>
        <taxon>Araneomorphae</taxon>
        <taxon>Entelegynae</taxon>
        <taxon>Araneoidea</taxon>
        <taxon>Nephilidae</taxon>
        <taxon>Nephila</taxon>
    </lineage>
</organism>
<dbReference type="Proteomes" id="UP000887013">
    <property type="component" value="Unassembled WGS sequence"/>
</dbReference>
<gene>
    <name evidence="2" type="ORF">NPIL_419421</name>
</gene>
<protein>
    <submittedName>
        <fullName evidence="2">Uncharacterized protein</fullName>
    </submittedName>
</protein>
<evidence type="ECO:0000313" key="2">
    <source>
        <dbReference type="EMBL" id="GFU35537.1"/>
    </source>
</evidence>
<reference evidence="2" key="1">
    <citation type="submission" date="2020-08" db="EMBL/GenBank/DDBJ databases">
        <title>Multicomponent nature underlies the extraordinary mechanical properties of spider dragline silk.</title>
        <authorList>
            <person name="Kono N."/>
            <person name="Nakamura H."/>
            <person name="Mori M."/>
            <person name="Yoshida Y."/>
            <person name="Ohtoshi R."/>
            <person name="Malay A.D."/>
            <person name="Moran D.A.P."/>
            <person name="Tomita M."/>
            <person name="Numata K."/>
            <person name="Arakawa K."/>
        </authorList>
    </citation>
    <scope>NUCLEOTIDE SEQUENCE</scope>
</reference>
<feature type="region of interest" description="Disordered" evidence="1">
    <location>
        <begin position="1"/>
        <end position="21"/>
    </location>
</feature>
<evidence type="ECO:0000256" key="1">
    <source>
        <dbReference type="SAM" id="MobiDB-lite"/>
    </source>
</evidence>
<sequence>MAPAKTMAKKNLKRAADSDGFELPPKHLTVKADPYPPIAEYKIRKVTSFELPLWGHGSLRPGVERGSRGQIKHHFRGMFSMHLEDT</sequence>
<name>A0A8X6QNE1_NEPPI</name>
<keyword evidence="3" id="KW-1185">Reference proteome</keyword>
<accession>A0A8X6QNE1</accession>
<comment type="caution">
    <text evidence="2">The sequence shown here is derived from an EMBL/GenBank/DDBJ whole genome shotgun (WGS) entry which is preliminary data.</text>
</comment>
<proteinExistence type="predicted"/>
<dbReference type="EMBL" id="BMAW01034514">
    <property type="protein sequence ID" value="GFU35537.1"/>
    <property type="molecule type" value="Genomic_DNA"/>
</dbReference>
<dbReference type="AlphaFoldDB" id="A0A8X6QNE1"/>